<dbReference type="EMBL" id="FWXD01000001">
    <property type="protein sequence ID" value="SMC16006.1"/>
    <property type="molecule type" value="Genomic_DNA"/>
</dbReference>
<dbReference type="InterPro" id="IPR021973">
    <property type="entry name" value="SprA-related"/>
</dbReference>
<dbReference type="Proteomes" id="UP000192761">
    <property type="component" value="Unassembled WGS sequence"/>
</dbReference>
<feature type="region of interest" description="Disordered" evidence="1">
    <location>
        <begin position="23"/>
        <end position="72"/>
    </location>
</feature>
<evidence type="ECO:0000256" key="1">
    <source>
        <dbReference type="SAM" id="MobiDB-lite"/>
    </source>
</evidence>
<keyword evidence="4" id="KW-1185">Reference proteome</keyword>
<dbReference type="OrthoDB" id="9812722at2"/>
<feature type="compositionally biased region" description="Low complexity" evidence="1">
    <location>
        <begin position="23"/>
        <end position="35"/>
    </location>
</feature>
<sequence length="190" mass="19043">MLSATATSANIASLLPASQASALPAGQNAGTTGQQGSNGTGKGSDTGKASGLSQDAKTQSAVEQLQSTDRKVHQHELAHLAASGGLATSGASYSFKTGPDGKRYAVAGEVHIDVSPGNTPEETIRKARIVQAAALAPADPSGQDRAVAAQAAAMEAQASVELSQRSKGQNQLARTYGNSDLPRSSFAAAA</sequence>
<feature type="compositionally biased region" description="Polar residues" evidence="1">
    <location>
        <begin position="51"/>
        <end position="67"/>
    </location>
</feature>
<dbReference type="AlphaFoldDB" id="A0A1W1WW96"/>
<evidence type="ECO:0000256" key="2">
    <source>
        <dbReference type="SAM" id="SignalP"/>
    </source>
</evidence>
<keyword evidence="2" id="KW-0732">Signal</keyword>
<gene>
    <name evidence="3" type="ORF">SAMN02745857_00072</name>
</gene>
<organism evidence="3 4">
    <name type="scientific">Andreprevotia lacus DSM 23236</name>
    <dbReference type="NCBI Taxonomy" id="1121001"/>
    <lineage>
        <taxon>Bacteria</taxon>
        <taxon>Pseudomonadati</taxon>
        <taxon>Pseudomonadota</taxon>
        <taxon>Betaproteobacteria</taxon>
        <taxon>Neisseriales</taxon>
        <taxon>Chitinibacteraceae</taxon>
        <taxon>Andreprevotia</taxon>
    </lineage>
</organism>
<feature type="signal peptide" evidence="2">
    <location>
        <begin position="1"/>
        <end position="22"/>
    </location>
</feature>
<dbReference type="Pfam" id="PF12118">
    <property type="entry name" value="SprA-related"/>
    <property type="match status" value="1"/>
</dbReference>
<accession>A0A1W1WW96</accession>
<proteinExistence type="predicted"/>
<feature type="compositionally biased region" description="Polar residues" evidence="1">
    <location>
        <begin position="162"/>
        <end position="182"/>
    </location>
</feature>
<feature type="region of interest" description="Disordered" evidence="1">
    <location>
        <begin position="160"/>
        <end position="190"/>
    </location>
</feature>
<dbReference type="STRING" id="1121001.SAMN02745857_00072"/>
<reference evidence="3 4" key="1">
    <citation type="submission" date="2017-04" db="EMBL/GenBank/DDBJ databases">
        <authorList>
            <person name="Afonso C.L."/>
            <person name="Miller P.J."/>
            <person name="Scott M.A."/>
            <person name="Spackman E."/>
            <person name="Goraichik I."/>
            <person name="Dimitrov K.M."/>
            <person name="Suarez D.L."/>
            <person name="Swayne D.E."/>
        </authorList>
    </citation>
    <scope>NUCLEOTIDE SEQUENCE [LARGE SCALE GENOMIC DNA]</scope>
    <source>
        <strain evidence="3 4">DSM 23236</strain>
    </source>
</reference>
<feature type="chain" id="PRO_5012777334" evidence="2">
    <location>
        <begin position="23"/>
        <end position="190"/>
    </location>
</feature>
<dbReference type="RefSeq" id="WP_084088559.1">
    <property type="nucleotide sequence ID" value="NZ_FWXD01000001.1"/>
</dbReference>
<protein>
    <submittedName>
        <fullName evidence="3">SprA-related family protein</fullName>
    </submittedName>
</protein>
<name>A0A1W1WW96_9NEIS</name>
<evidence type="ECO:0000313" key="4">
    <source>
        <dbReference type="Proteomes" id="UP000192761"/>
    </source>
</evidence>
<evidence type="ECO:0000313" key="3">
    <source>
        <dbReference type="EMBL" id="SMC16006.1"/>
    </source>
</evidence>